<keyword evidence="4 12" id="KW-0863">Zinc-finger</keyword>
<dbReference type="EC" id="3.1.3.16" evidence="12"/>
<comment type="subcellular location">
    <subcellularLocation>
        <location evidence="1 12">Nucleus</location>
    </subcellularLocation>
</comment>
<dbReference type="GO" id="GO:0008420">
    <property type="term" value="F:RNA polymerase II CTD heptapeptide repeat phosphatase activity"/>
    <property type="evidence" value="ECO:0007669"/>
    <property type="project" value="UniProtKB-UniRule"/>
</dbReference>
<keyword evidence="8 12" id="KW-0539">Nucleus</keyword>
<evidence type="ECO:0000256" key="7">
    <source>
        <dbReference type="ARBA" id="ARBA00022912"/>
    </source>
</evidence>
<comment type="caution">
    <text evidence="15">The sequence shown here is derived from an EMBL/GenBank/DDBJ whole genome shotgun (WGS) entry which is preliminary data.</text>
</comment>
<evidence type="ECO:0000256" key="13">
    <source>
        <dbReference type="SAM" id="MobiDB-lite"/>
    </source>
</evidence>
<dbReference type="GO" id="GO:0008270">
    <property type="term" value="F:zinc ion binding"/>
    <property type="evidence" value="ECO:0007669"/>
    <property type="project" value="UniProtKB-KW"/>
</dbReference>
<reference evidence="15" key="1">
    <citation type="submission" date="2022-07" db="EMBL/GenBank/DDBJ databases">
        <title>Phylogenomic reconstructions and comparative analyses of Kickxellomycotina fungi.</title>
        <authorList>
            <person name="Reynolds N.K."/>
            <person name="Stajich J.E."/>
            <person name="Barry K."/>
            <person name="Grigoriev I.V."/>
            <person name="Crous P."/>
            <person name="Smith M.E."/>
        </authorList>
    </citation>
    <scope>NUCLEOTIDE SEQUENCE</scope>
    <source>
        <strain evidence="15">BCRC 34297</strain>
    </source>
</reference>
<dbReference type="OrthoDB" id="2590500at2759"/>
<dbReference type="GO" id="GO:0005634">
    <property type="term" value="C:nucleus"/>
    <property type="evidence" value="ECO:0007669"/>
    <property type="project" value="UniProtKB-SubCell"/>
</dbReference>
<dbReference type="PANTHER" id="PTHR14732">
    <property type="entry name" value="RNA POLYMERASE II SUBUNIT B1 CTD PHOSPHATASE RPAP2-RELATED"/>
    <property type="match status" value="1"/>
</dbReference>
<evidence type="ECO:0000313" key="15">
    <source>
        <dbReference type="EMBL" id="KAJ2754818.1"/>
    </source>
</evidence>
<comment type="catalytic activity">
    <reaction evidence="10 12">
        <text>O-phospho-L-threonyl-[protein] + H2O = L-threonyl-[protein] + phosphate</text>
        <dbReference type="Rhea" id="RHEA:47004"/>
        <dbReference type="Rhea" id="RHEA-COMP:11060"/>
        <dbReference type="Rhea" id="RHEA-COMP:11605"/>
        <dbReference type="ChEBI" id="CHEBI:15377"/>
        <dbReference type="ChEBI" id="CHEBI:30013"/>
        <dbReference type="ChEBI" id="CHEBI:43474"/>
        <dbReference type="ChEBI" id="CHEBI:61977"/>
        <dbReference type="EC" id="3.1.3.16"/>
    </reaction>
</comment>
<dbReference type="GO" id="GO:0005737">
    <property type="term" value="C:cytoplasm"/>
    <property type="evidence" value="ECO:0007669"/>
    <property type="project" value="TreeGrafter"/>
</dbReference>
<comment type="catalytic activity">
    <reaction evidence="9 12">
        <text>O-phospho-L-seryl-[protein] + H2O = L-seryl-[protein] + phosphate</text>
        <dbReference type="Rhea" id="RHEA:20629"/>
        <dbReference type="Rhea" id="RHEA-COMP:9863"/>
        <dbReference type="Rhea" id="RHEA-COMP:11604"/>
        <dbReference type="ChEBI" id="CHEBI:15377"/>
        <dbReference type="ChEBI" id="CHEBI:29999"/>
        <dbReference type="ChEBI" id="CHEBI:43474"/>
        <dbReference type="ChEBI" id="CHEBI:83421"/>
        <dbReference type="EC" id="3.1.3.16"/>
    </reaction>
</comment>
<keyword evidence="3 12" id="KW-0479">Metal-binding</keyword>
<organism evidence="15 16">
    <name type="scientific">Coemansia pectinata</name>
    <dbReference type="NCBI Taxonomy" id="1052879"/>
    <lineage>
        <taxon>Eukaryota</taxon>
        <taxon>Fungi</taxon>
        <taxon>Fungi incertae sedis</taxon>
        <taxon>Zoopagomycota</taxon>
        <taxon>Kickxellomycotina</taxon>
        <taxon>Kickxellomycetes</taxon>
        <taxon>Kickxellales</taxon>
        <taxon>Kickxellaceae</taxon>
        <taxon>Coemansia</taxon>
    </lineage>
</organism>
<dbReference type="AlphaFoldDB" id="A0A9W8H2X1"/>
<dbReference type="InterPro" id="IPR007308">
    <property type="entry name" value="Rtr1/RPAP2_dom"/>
</dbReference>
<dbReference type="Gene3D" id="1.25.40.820">
    <property type="match status" value="1"/>
</dbReference>
<evidence type="ECO:0000256" key="8">
    <source>
        <dbReference type="ARBA" id="ARBA00023242"/>
    </source>
</evidence>
<evidence type="ECO:0000256" key="12">
    <source>
        <dbReference type="RuleBase" id="RU367080"/>
    </source>
</evidence>
<evidence type="ECO:0000256" key="4">
    <source>
        <dbReference type="ARBA" id="ARBA00022771"/>
    </source>
</evidence>
<evidence type="ECO:0000256" key="3">
    <source>
        <dbReference type="ARBA" id="ARBA00022723"/>
    </source>
</evidence>
<evidence type="ECO:0000256" key="9">
    <source>
        <dbReference type="ARBA" id="ARBA00047761"/>
    </source>
</evidence>
<feature type="region of interest" description="Disordered" evidence="13">
    <location>
        <begin position="1"/>
        <end position="52"/>
    </location>
</feature>
<keyword evidence="5 12" id="KW-0378">Hydrolase</keyword>
<accession>A0A9W8H2X1</accession>
<keyword evidence="6 12" id="KW-0862">Zinc</keyword>
<evidence type="ECO:0000256" key="2">
    <source>
        <dbReference type="ARBA" id="ARBA00005676"/>
    </source>
</evidence>
<dbReference type="PANTHER" id="PTHR14732:SF0">
    <property type="entry name" value="RNA POLYMERASE II SUBUNIT B1 CTD PHOSPHATASE RPAP2-RELATED"/>
    <property type="match status" value="1"/>
</dbReference>
<feature type="domain" description="RTR1-type" evidence="14">
    <location>
        <begin position="80"/>
        <end position="162"/>
    </location>
</feature>
<feature type="compositionally biased region" description="Basic and acidic residues" evidence="13">
    <location>
        <begin position="301"/>
        <end position="311"/>
    </location>
</feature>
<feature type="region of interest" description="Disordered" evidence="13">
    <location>
        <begin position="279"/>
        <end position="379"/>
    </location>
</feature>
<sequence>MSSHLKPAVDLVSSDSSARTPSRPAPAATSADAKAAREARARRRNTARDSARTKARYDSLVLRWQEKLLDPAVSELLLRQAAQYLTPDDFDNTILERTSGDLCGYPLCANPTRKLEKRYHISVRQRKLFDMGEHASYCSNRCMVGSRFYKQQLSEEPVYMRSRKENLDIEVLPLSIEGAQDQISLTGPNGASTTEAVRASDQSLINWYRDSLMAKMNIPKRVADANPLQIVEHTSVKVADDDLSAAVGKLQFADIEGFEPEADTSRIKKAISSTTKFAKARGYKSTASRGSTVPAKVPVKKGSEQLRRVADTDIESSPSGPPTPLDTTPCDTDAKDKDSDNSETEEGNSDDDDDDDDDEEDEDEEDDDDSNDDGGVVDSGCFVKQLDIESTHTGAKPALSLFGRMWMLADRMATEKTQMYLRDLRQASDAGMSNLNMAEYYIAPGDQAMAIRHRLLVDAVARELDMVRDKLQLQVALRHELRTFVSTLELGSNMAMFNKSETRLLCITFTLALAKSMYPQHPLNDPKSTLLGLDDVLGGLGTDRGSLSMISRRFHEPY</sequence>
<feature type="compositionally biased region" description="Acidic residues" evidence="13">
    <location>
        <begin position="341"/>
        <end position="372"/>
    </location>
</feature>
<proteinExistence type="inferred from homology"/>
<evidence type="ECO:0000256" key="6">
    <source>
        <dbReference type="ARBA" id="ARBA00022833"/>
    </source>
</evidence>
<gene>
    <name evidence="15" type="ORF">GGI19_002118</name>
</gene>
<dbReference type="EMBL" id="JANBUH010000093">
    <property type="protein sequence ID" value="KAJ2754818.1"/>
    <property type="molecule type" value="Genomic_DNA"/>
</dbReference>
<dbReference type="InterPro" id="IPR038534">
    <property type="entry name" value="Rtr1/RPAP2_sf"/>
</dbReference>
<protein>
    <recommendedName>
        <fullName evidence="12">RNA polymerase II subunit B1 CTD phosphatase RPAP2 homolog</fullName>
        <ecNumber evidence="12">3.1.3.16</ecNumber>
    </recommendedName>
</protein>
<evidence type="ECO:0000256" key="10">
    <source>
        <dbReference type="ARBA" id="ARBA00048336"/>
    </source>
</evidence>
<keyword evidence="7 12" id="KW-0904">Protein phosphatase</keyword>
<evidence type="ECO:0000256" key="5">
    <source>
        <dbReference type="ARBA" id="ARBA00022801"/>
    </source>
</evidence>
<evidence type="ECO:0000256" key="11">
    <source>
        <dbReference type="PROSITE-ProRule" id="PRU00812"/>
    </source>
</evidence>
<keyword evidence="16" id="KW-1185">Reference proteome</keyword>
<dbReference type="PROSITE" id="PS51479">
    <property type="entry name" value="ZF_RTR1"/>
    <property type="match status" value="1"/>
</dbReference>
<name>A0A9W8H2X1_9FUNG</name>
<comment type="similarity">
    <text evidence="2 11 12">Belongs to the RPAP2 family.</text>
</comment>
<comment type="function">
    <text evidence="12">Putative RNA polymerase II subunit B1 C-terminal domain (CTD) phosphatase involved in RNA polymerase II transcription regulation.</text>
</comment>
<dbReference type="Proteomes" id="UP001140011">
    <property type="component" value="Unassembled WGS sequence"/>
</dbReference>
<evidence type="ECO:0000313" key="16">
    <source>
        <dbReference type="Proteomes" id="UP001140011"/>
    </source>
</evidence>
<dbReference type="Pfam" id="PF04181">
    <property type="entry name" value="RPAP2_Rtr1"/>
    <property type="match status" value="1"/>
</dbReference>
<dbReference type="GO" id="GO:0043175">
    <property type="term" value="F:RNA polymerase core enzyme binding"/>
    <property type="evidence" value="ECO:0007669"/>
    <property type="project" value="UniProtKB-UniRule"/>
</dbReference>
<evidence type="ECO:0000259" key="14">
    <source>
        <dbReference type="PROSITE" id="PS51479"/>
    </source>
</evidence>
<feature type="compositionally biased region" description="Low complexity" evidence="13">
    <location>
        <begin position="13"/>
        <end position="33"/>
    </location>
</feature>
<dbReference type="InterPro" id="IPR039693">
    <property type="entry name" value="Rtr1/RPAP2"/>
</dbReference>
<evidence type="ECO:0000256" key="1">
    <source>
        <dbReference type="ARBA" id="ARBA00004123"/>
    </source>
</evidence>